<dbReference type="AlphaFoldDB" id="A0A0R1RA23"/>
<protein>
    <recommendedName>
        <fullName evidence="3">DNA-directed RNA polymerase beta subunit</fullName>
    </recommendedName>
</protein>
<keyword evidence="2" id="KW-1185">Reference proteome</keyword>
<dbReference type="PATRIC" id="fig|1114972.6.peg.686"/>
<comment type="caution">
    <text evidence="1">The sequence shown here is derived from an EMBL/GenBank/DDBJ whole genome shotgun (WGS) entry which is preliminary data.</text>
</comment>
<reference evidence="1 2" key="1">
    <citation type="journal article" date="2015" name="Genome Announc.">
        <title>Expanding the biotechnology potential of lactobacilli through comparative genomics of 213 strains and associated genera.</title>
        <authorList>
            <person name="Sun Z."/>
            <person name="Harris H.M."/>
            <person name="McCann A."/>
            <person name="Guo C."/>
            <person name="Argimon S."/>
            <person name="Zhang W."/>
            <person name="Yang X."/>
            <person name="Jeffery I.B."/>
            <person name="Cooney J.C."/>
            <person name="Kagawa T.F."/>
            <person name="Liu W."/>
            <person name="Song Y."/>
            <person name="Salvetti E."/>
            <person name="Wrobel A."/>
            <person name="Rasinkangas P."/>
            <person name="Parkhill J."/>
            <person name="Rea M.C."/>
            <person name="O'Sullivan O."/>
            <person name="Ritari J."/>
            <person name="Douillard F.P."/>
            <person name="Paul Ross R."/>
            <person name="Yang R."/>
            <person name="Briner A.E."/>
            <person name="Felis G.E."/>
            <person name="de Vos W.M."/>
            <person name="Barrangou R."/>
            <person name="Klaenhammer T.R."/>
            <person name="Caufield P.W."/>
            <person name="Cui Y."/>
            <person name="Zhang H."/>
            <person name="O'Toole P.W."/>
        </authorList>
    </citation>
    <scope>NUCLEOTIDE SEQUENCE [LARGE SCALE GENOMIC DNA]</scope>
    <source>
        <strain evidence="1 2">DSM 15814</strain>
    </source>
</reference>
<gene>
    <name evidence="1" type="ORF">FD35_GL000686</name>
</gene>
<dbReference type="eggNOG" id="ENOG5033CM8">
    <property type="taxonomic scope" value="Bacteria"/>
</dbReference>
<evidence type="ECO:0000313" key="2">
    <source>
        <dbReference type="Proteomes" id="UP000051999"/>
    </source>
</evidence>
<dbReference type="STRING" id="1114972.FD35_GL000686"/>
<accession>A0A0R1RA23</accession>
<dbReference type="OrthoDB" id="1644322at2"/>
<proteinExistence type="predicted"/>
<name>A0A0R1RA23_9LACO</name>
<evidence type="ECO:0000313" key="1">
    <source>
        <dbReference type="EMBL" id="KRL53984.1"/>
    </source>
</evidence>
<dbReference type="EMBL" id="AZFF01000012">
    <property type="protein sequence ID" value="KRL53984.1"/>
    <property type="molecule type" value="Genomic_DNA"/>
</dbReference>
<dbReference type="Proteomes" id="UP000051999">
    <property type="component" value="Unassembled WGS sequence"/>
</dbReference>
<sequence>MSNEEPYDPDLVKEFFHHDYVDRGMLKWQGYYLSDHTAQLNKQAKKRAEVIQPKTIMTPAEIGQILQSAFANNYAVRLQLYSNASDGHLQPDVVGHIAGYYETQIILKDGQKIDLLNIRNVKSKD</sequence>
<evidence type="ECO:0008006" key="3">
    <source>
        <dbReference type="Google" id="ProtNLM"/>
    </source>
</evidence>
<organism evidence="1 2">
    <name type="scientific">Furfurilactobacillus rossiae DSM 15814</name>
    <dbReference type="NCBI Taxonomy" id="1114972"/>
    <lineage>
        <taxon>Bacteria</taxon>
        <taxon>Bacillati</taxon>
        <taxon>Bacillota</taxon>
        <taxon>Bacilli</taxon>
        <taxon>Lactobacillales</taxon>
        <taxon>Lactobacillaceae</taxon>
        <taxon>Furfurilactobacillus</taxon>
    </lineage>
</organism>
<dbReference type="RefSeq" id="WP_017262348.1">
    <property type="nucleotide sequence ID" value="NZ_AUAW01000013.1"/>
</dbReference>